<dbReference type="PATRIC" id="fig|29343.3.peg.1934"/>
<feature type="transmembrane region" description="Helical" evidence="6">
    <location>
        <begin position="12"/>
        <end position="33"/>
    </location>
</feature>
<keyword evidence="5 6" id="KW-0472">Membrane</keyword>
<feature type="transmembrane region" description="Helical" evidence="6">
    <location>
        <begin position="300"/>
        <end position="320"/>
    </location>
</feature>
<keyword evidence="4 6" id="KW-1133">Transmembrane helix</keyword>
<evidence type="ECO:0008006" key="9">
    <source>
        <dbReference type="Google" id="ProtNLM"/>
    </source>
</evidence>
<dbReference type="PANTHER" id="PTHR30250">
    <property type="entry name" value="PST FAMILY PREDICTED COLANIC ACID TRANSPORTER"/>
    <property type="match status" value="1"/>
</dbReference>
<evidence type="ECO:0000256" key="1">
    <source>
        <dbReference type="ARBA" id="ARBA00004651"/>
    </source>
</evidence>
<evidence type="ECO:0000256" key="3">
    <source>
        <dbReference type="ARBA" id="ARBA00022692"/>
    </source>
</evidence>
<evidence type="ECO:0000256" key="5">
    <source>
        <dbReference type="ARBA" id="ARBA00023136"/>
    </source>
</evidence>
<feature type="transmembrane region" description="Helical" evidence="6">
    <location>
        <begin position="254"/>
        <end position="279"/>
    </location>
</feature>
<dbReference type="AlphaFoldDB" id="A0A078KUU1"/>
<keyword evidence="3 6" id="KW-0812">Transmembrane</keyword>
<feature type="transmembrane region" description="Helical" evidence="6">
    <location>
        <begin position="388"/>
        <end position="407"/>
    </location>
</feature>
<dbReference type="HOGENOM" id="CLU_044974_0_0_9"/>
<feature type="transmembrane region" description="Helical" evidence="6">
    <location>
        <begin position="419"/>
        <end position="436"/>
    </location>
</feature>
<comment type="subcellular location">
    <subcellularLocation>
        <location evidence="1">Cell membrane</location>
        <topology evidence="1">Multi-pass membrane protein</topology>
    </subcellularLocation>
</comment>
<dbReference type="GO" id="GO:0005886">
    <property type="term" value="C:plasma membrane"/>
    <property type="evidence" value="ECO:0007669"/>
    <property type="project" value="UniProtKB-SubCell"/>
</dbReference>
<feature type="transmembrane region" description="Helical" evidence="6">
    <location>
        <begin position="174"/>
        <end position="194"/>
    </location>
</feature>
<feature type="transmembrane region" description="Helical" evidence="6">
    <location>
        <begin position="45"/>
        <end position="68"/>
    </location>
</feature>
<dbReference type="KEGG" id="ccel:CCDG5_1842"/>
<evidence type="ECO:0000256" key="4">
    <source>
        <dbReference type="ARBA" id="ARBA00022989"/>
    </source>
</evidence>
<organism evidence="7 8">
    <name type="scientific">[Clostridium] cellulosi</name>
    <dbReference type="NCBI Taxonomy" id="29343"/>
    <lineage>
        <taxon>Bacteria</taxon>
        <taxon>Bacillati</taxon>
        <taxon>Bacillota</taxon>
        <taxon>Clostridia</taxon>
        <taxon>Eubacteriales</taxon>
        <taxon>Oscillospiraceae</taxon>
        <taxon>Oscillospiraceae incertae sedis</taxon>
    </lineage>
</organism>
<feature type="transmembrane region" description="Helical" evidence="6">
    <location>
        <begin position="117"/>
        <end position="139"/>
    </location>
</feature>
<evidence type="ECO:0000313" key="8">
    <source>
        <dbReference type="Proteomes" id="UP000032431"/>
    </source>
</evidence>
<dbReference type="PANTHER" id="PTHR30250:SF11">
    <property type="entry name" value="O-ANTIGEN TRANSPORTER-RELATED"/>
    <property type="match status" value="1"/>
</dbReference>
<feature type="transmembrane region" description="Helical" evidence="6">
    <location>
        <begin position="442"/>
        <end position="460"/>
    </location>
</feature>
<feature type="transmembrane region" description="Helical" evidence="6">
    <location>
        <begin position="359"/>
        <end position="382"/>
    </location>
</feature>
<dbReference type="EMBL" id="LM995447">
    <property type="protein sequence ID" value="CDZ24940.1"/>
    <property type="molecule type" value="Genomic_DNA"/>
</dbReference>
<reference evidence="8" key="1">
    <citation type="submission" date="2014-07" db="EMBL/GenBank/DDBJ databases">
        <authorList>
            <person name="Wibberg D."/>
        </authorList>
    </citation>
    <scope>NUCLEOTIDE SEQUENCE [LARGE SCALE GENOMIC DNA]</scope>
    <source>
        <strain evidence="8">DG5</strain>
    </source>
</reference>
<name>A0A078KUU1_9FIRM</name>
<gene>
    <name evidence="7" type="ORF">CCDG5_1842</name>
</gene>
<evidence type="ECO:0000313" key="7">
    <source>
        <dbReference type="EMBL" id="CDZ24940.1"/>
    </source>
</evidence>
<dbReference type="Proteomes" id="UP000032431">
    <property type="component" value="Chromosome I"/>
</dbReference>
<feature type="transmembrane region" description="Helical" evidence="6">
    <location>
        <begin position="326"/>
        <end position="347"/>
    </location>
</feature>
<sequence length="473" mass="53754">MPERKLTRFFKNLAYAFSAQGIALILSAIQILIMPKFLGVREFSYFQLFIFYSTYVGIFHFGLIDGIYLRTGGKHYHELDFRLIGSQFWYTIVGQVLIALGIIAYGALTPHNSESRFVLYTTAINLIITNAITYVGYIFQATNHTRKFSISVMISKIFFLVFIAALIIFKQKHFQAFTVLYLVAQFASLVFCIYTGRQFVFAKLLEPFETLREMGINISVGINLMLSNFASMLILGSARIAIKQRWDIEAFGKISLAVSLTNFFLLFISQVSMVLFPALRQTDSESIKKYYRIMRNGLGVLLPVIPLFYLPISFILGLWLPKYKVSLEYLALLLPLCIFDGKMQMLCNTYLKVLRKERVILFINFLSVVLSIILSAIGALVIQNISAIVIFMSTAVAFRSVIAELYLSRLMNINAAKNLIGEILIASLFIVLSLCTGKIEAFLIYLAAYAVYIFIWRKSAKSTFLSFKGILKH</sequence>
<accession>A0A078KUU1</accession>
<feature type="transmembrane region" description="Helical" evidence="6">
    <location>
        <begin position="215"/>
        <end position="242"/>
    </location>
</feature>
<dbReference type="InterPro" id="IPR050833">
    <property type="entry name" value="Poly_Biosynth_Transport"/>
</dbReference>
<dbReference type="STRING" id="29343.CCDG5_1842"/>
<proteinExistence type="predicted"/>
<protein>
    <recommendedName>
        <fullName evidence="9">Polysaccharide biosynthesis protein</fullName>
    </recommendedName>
</protein>
<feature type="transmembrane region" description="Helical" evidence="6">
    <location>
        <begin position="148"/>
        <end position="168"/>
    </location>
</feature>
<dbReference type="OrthoDB" id="385011at2"/>
<feature type="transmembrane region" description="Helical" evidence="6">
    <location>
        <begin position="88"/>
        <end position="105"/>
    </location>
</feature>
<evidence type="ECO:0000256" key="6">
    <source>
        <dbReference type="SAM" id="Phobius"/>
    </source>
</evidence>
<keyword evidence="8" id="KW-1185">Reference proteome</keyword>
<evidence type="ECO:0000256" key="2">
    <source>
        <dbReference type="ARBA" id="ARBA00022475"/>
    </source>
</evidence>
<keyword evidence="2" id="KW-1003">Cell membrane</keyword>